<dbReference type="Proteomes" id="UP000245880">
    <property type="component" value="Unassembled WGS sequence"/>
</dbReference>
<dbReference type="Pfam" id="PF07980">
    <property type="entry name" value="SusD_RagB"/>
    <property type="match status" value="1"/>
</dbReference>
<comment type="similarity">
    <text evidence="2">Belongs to the SusD family.</text>
</comment>
<dbReference type="SUPFAM" id="SSF48452">
    <property type="entry name" value="TPR-like"/>
    <property type="match status" value="1"/>
</dbReference>
<dbReference type="Gene3D" id="1.25.40.390">
    <property type="match status" value="1"/>
</dbReference>
<dbReference type="AlphaFoldDB" id="A0A316ABS2"/>
<dbReference type="OrthoDB" id="973538at2"/>
<evidence type="ECO:0000313" key="10">
    <source>
        <dbReference type="Proteomes" id="UP000245880"/>
    </source>
</evidence>
<evidence type="ECO:0000259" key="7">
    <source>
        <dbReference type="Pfam" id="PF07980"/>
    </source>
</evidence>
<protein>
    <submittedName>
        <fullName evidence="9">SusD-like starch-binding protein associating with outer membrane</fullName>
    </submittedName>
</protein>
<feature type="domain" description="SusD-like N-terminal" evidence="8">
    <location>
        <begin position="72"/>
        <end position="232"/>
    </location>
</feature>
<sequence length="591" mass="67473">MKKLIYILFFAILSGSQMGCRDSFLELNDNGSISPADFPKSLTDLDLMLVSIYGVQHEWGFLGHFWHGYAMYCLDHTIDLQWRGSESWIGICSGMAQLGDNKVQQQWRDVQKGIYFANSTIEAIATYRTQAPASEKDAIDTKEGEAYFMRAYYLWHLQSLYGQPELDGMGVPVIQKVPTDLATMSVPRATTRETYQAMIEDLKKASVLLETQTDKHRATKWSAKAALARAYLFAEKPDSAKVVLEDCINNSGKTLVPFESYKQMFNGDTQYEYNSESFYETGNKASPDAPNANGSRVQNTGSTVSLLYTPFYIDPLSEERKAMGYSNQYMHDQNLKRFGYNDAPPLTEMEEVNGTWRLKPAYVQQQMERREMLGQQEDGPDPRLFVCALQPFFDSVMVAGKYYKVAQAEFGKWYTLDPATGLDKNEFYGWPLRKNQYLQGTLAETKNVAGANFYFIRLPDIYLMYAEVIQNSNPTLALEYINKVKRRAYGFNPDVPSEVDYKSLSDKTKAPVGDHLANNPLLYERWAEFFGETRWWDDVRRLKIGAQEAAFYKTVAAGRSIVWRDEHYAMPISPLEFETNSNPGMIQNPGY</sequence>
<evidence type="ECO:0000313" key="9">
    <source>
        <dbReference type="EMBL" id="PWJ54480.1"/>
    </source>
</evidence>
<keyword evidence="3" id="KW-0732">Signal</keyword>
<dbReference type="InterPro" id="IPR033985">
    <property type="entry name" value="SusD-like_N"/>
</dbReference>
<dbReference type="Pfam" id="PF14322">
    <property type="entry name" value="SusD-like_3"/>
    <property type="match status" value="1"/>
</dbReference>
<evidence type="ECO:0000256" key="5">
    <source>
        <dbReference type="ARBA" id="ARBA00023237"/>
    </source>
</evidence>
<evidence type="ECO:0000256" key="6">
    <source>
        <dbReference type="SAM" id="MobiDB-lite"/>
    </source>
</evidence>
<keyword evidence="5" id="KW-0998">Cell outer membrane</keyword>
<gene>
    <name evidence="9" type="ORF">CLV98_11718</name>
</gene>
<evidence type="ECO:0000256" key="4">
    <source>
        <dbReference type="ARBA" id="ARBA00023136"/>
    </source>
</evidence>
<evidence type="ECO:0000256" key="2">
    <source>
        <dbReference type="ARBA" id="ARBA00006275"/>
    </source>
</evidence>
<dbReference type="EMBL" id="QGDT01000017">
    <property type="protein sequence ID" value="PWJ54480.1"/>
    <property type="molecule type" value="Genomic_DNA"/>
</dbReference>
<dbReference type="InterPro" id="IPR012944">
    <property type="entry name" value="SusD_RagB_dom"/>
</dbReference>
<dbReference type="GO" id="GO:0009279">
    <property type="term" value="C:cell outer membrane"/>
    <property type="evidence" value="ECO:0007669"/>
    <property type="project" value="UniProtKB-SubCell"/>
</dbReference>
<keyword evidence="10" id="KW-1185">Reference proteome</keyword>
<proteinExistence type="inferred from homology"/>
<comment type="subcellular location">
    <subcellularLocation>
        <location evidence="1">Cell outer membrane</location>
    </subcellularLocation>
</comment>
<evidence type="ECO:0000256" key="1">
    <source>
        <dbReference type="ARBA" id="ARBA00004442"/>
    </source>
</evidence>
<feature type="domain" description="RagB/SusD" evidence="7">
    <location>
        <begin position="416"/>
        <end position="591"/>
    </location>
</feature>
<dbReference type="InterPro" id="IPR011990">
    <property type="entry name" value="TPR-like_helical_dom_sf"/>
</dbReference>
<reference evidence="9 10" key="1">
    <citation type="submission" date="2018-03" db="EMBL/GenBank/DDBJ databases">
        <title>Genomic Encyclopedia of Archaeal and Bacterial Type Strains, Phase II (KMG-II): from individual species to whole genera.</title>
        <authorList>
            <person name="Goeker M."/>
        </authorList>
    </citation>
    <scope>NUCLEOTIDE SEQUENCE [LARGE SCALE GENOMIC DNA]</scope>
    <source>
        <strain evidence="9 10">DSM 100346</strain>
    </source>
</reference>
<accession>A0A316ABS2</accession>
<evidence type="ECO:0000259" key="8">
    <source>
        <dbReference type="Pfam" id="PF14322"/>
    </source>
</evidence>
<name>A0A316ABS2_9BACT</name>
<organism evidence="9 10">
    <name type="scientific">Dyadobacter jejuensis</name>
    <dbReference type="NCBI Taxonomy" id="1082580"/>
    <lineage>
        <taxon>Bacteria</taxon>
        <taxon>Pseudomonadati</taxon>
        <taxon>Bacteroidota</taxon>
        <taxon>Cytophagia</taxon>
        <taxon>Cytophagales</taxon>
        <taxon>Spirosomataceae</taxon>
        <taxon>Dyadobacter</taxon>
    </lineage>
</organism>
<keyword evidence="4" id="KW-0472">Membrane</keyword>
<evidence type="ECO:0000256" key="3">
    <source>
        <dbReference type="ARBA" id="ARBA00022729"/>
    </source>
</evidence>
<feature type="region of interest" description="Disordered" evidence="6">
    <location>
        <begin position="279"/>
        <end position="298"/>
    </location>
</feature>
<comment type="caution">
    <text evidence="9">The sequence shown here is derived from an EMBL/GenBank/DDBJ whole genome shotgun (WGS) entry which is preliminary data.</text>
</comment>